<evidence type="ECO:0000313" key="3">
    <source>
        <dbReference type="Proteomes" id="UP001151532"/>
    </source>
</evidence>
<dbReference type="Proteomes" id="UP001151532">
    <property type="component" value="Chromosome 16"/>
</dbReference>
<keyword evidence="3" id="KW-1185">Reference proteome</keyword>
<sequence>MFRATKRPAKKDPPPPTLFKPATLGNGPGASGGEVEIMEGGILDDGDGEDGAGGGELTVVGDGGDVAGGVVVILGAGAETGG</sequence>
<evidence type="ECO:0000256" key="1">
    <source>
        <dbReference type="SAM" id="MobiDB-lite"/>
    </source>
</evidence>
<comment type="caution">
    <text evidence="2">The sequence shown here is derived from an EMBL/GenBank/DDBJ whole genome shotgun (WGS) entry which is preliminary data.</text>
</comment>
<reference evidence="2" key="2">
    <citation type="journal article" date="2023" name="Int. J. Mol. Sci.">
        <title>De Novo Assembly and Annotation of 11 Diverse Shrub Willow (Salix) Genomes Reveals Novel Gene Organization in Sex-Linked Regions.</title>
        <authorList>
            <person name="Hyden B."/>
            <person name="Feng K."/>
            <person name="Yates T.B."/>
            <person name="Jawdy S."/>
            <person name="Cereghino C."/>
            <person name="Smart L.B."/>
            <person name="Muchero W."/>
        </authorList>
    </citation>
    <scope>NUCLEOTIDE SEQUENCE</scope>
    <source>
        <tissue evidence="2">Shoot tip</tissue>
    </source>
</reference>
<feature type="region of interest" description="Disordered" evidence="1">
    <location>
        <begin position="1"/>
        <end position="56"/>
    </location>
</feature>
<dbReference type="AlphaFoldDB" id="A0A9Q0VU08"/>
<proteinExistence type="predicted"/>
<evidence type="ECO:0000313" key="2">
    <source>
        <dbReference type="EMBL" id="KAJ6754687.1"/>
    </source>
</evidence>
<organism evidence="2 3">
    <name type="scientific">Salix purpurea</name>
    <name type="common">Purple osier willow</name>
    <dbReference type="NCBI Taxonomy" id="77065"/>
    <lineage>
        <taxon>Eukaryota</taxon>
        <taxon>Viridiplantae</taxon>
        <taxon>Streptophyta</taxon>
        <taxon>Embryophyta</taxon>
        <taxon>Tracheophyta</taxon>
        <taxon>Spermatophyta</taxon>
        <taxon>Magnoliopsida</taxon>
        <taxon>eudicotyledons</taxon>
        <taxon>Gunneridae</taxon>
        <taxon>Pentapetalae</taxon>
        <taxon>rosids</taxon>
        <taxon>fabids</taxon>
        <taxon>Malpighiales</taxon>
        <taxon>Salicaceae</taxon>
        <taxon>Saliceae</taxon>
        <taxon>Salix</taxon>
    </lineage>
</organism>
<dbReference type="EMBL" id="JAPFFK010000007">
    <property type="protein sequence ID" value="KAJ6754687.1"/>
    <property type="molecule type" value="Genomic_DNA"/>
</dbReference>
<name>A0A9Q0VU08_SALPP</name>
<gene>
    <name evidence="2" type="ORF">OIU79_027323</name>
</gene>
<reference evidence="2" key="1">
    <citation type="submission" date="2022-11" db="EMBL/GenBank/DDBJ databases">
        <authorList>
            <person name="Hyden B.L."/>
            <person name="Feng K."/>
            <person name="Yates T."/>
            <person name="Jawdy S."/>
            <person name="Smart L.B."/>
            <person name="Muchero W."/>
        </authorList>
    </citation>
    <scope>NUCLEOTIDE SEQUENCE</scope>
    <source>
        <tissue evidence="2">Shoot tip</tissue>
    </source>
</reference>
<accession>A0A9Q0VU08</accession>
<protein>
    <submittedName>
        <fullName evidence="2">Uncharacterized protein</fullName>
    </submittedName>
</protein>